<dbReference type="Proteomes" id="UP000034175">
    <property type="component" value="Unassembled WGS sequence"/>
</dbReference>
<dbReference type="EMBL" id="LCMA01000012">
    <property type="protein sequence ID" value="KKU26124.1"/>
    <property type="molecule type" value="Genomic_DNA"/>
</dbReference>
<organism evidence="2 3">
    <name type="scientific">Candidatus Magasanikbacteria bacterium GW2011_GWA2_46_17</name>
    <dbReference type="NCBI Taxonomy" id="1619042"/>
    <lineage>
        <taxon>Bacteria</taxon>
        <taxon>Candidatus Magasanikiibacteriota</taxon>
    </lineage>
</organism>
<gene>
    <name evidence="2" type="ORF">UX39_C0012G0001</name>
</gene>
<reference evidence="2 3" key="1">
    <citation type="journal article" date="2015" name="Nature">
        <title>rRNA introns, odd ribosomes, and small enigmatic genomes across a large radiation of phyla.</title>
        <authorList>
            <person name="Brown C.T."/>
            <person name="Hug L.A."/>
            <person name="Thomas B.C."/>
            <person name="Sharon I."/>
            <person name="Castelle C.J."/>
            <person name="Singh A."/>
            <person name="Wilkins M.J."/>
            <person name="Williams K.H."/>
            <person name="Banfield J.F."/>
        </authorList>
    </citation>
    <scope>NUCLEOTIDE SEQUENCE [LARGE SCALE GENOMIC DNA]</scope>
</reference>
<proteinExistence type="predicted"/>
<dbReference type="SMART" id="SM00903">
    <property type="entry name" value="Flavin_Reduct"/>
    <property type="match status" value="1"/>
</dbReference>
<feature type="domain" description="Flavin reductase like" evidence="1">
    <location>
        <begin position="18"/>
        <end position="154"/>
    </location>
</feature>
<dbReference type="SUPFAM" id="SSF50475">
    <property type="entry name" value="FMN-binding split barrel"/>
    <property type="match status" value="1"/>
</dbReference>
<dbReference type="GO" id="GO:0016646">
    <property type="term" value="F:oxidoreductase activity, acting on the CH-NH group of donors, NAD or NADP as acceptor"/>
    <property type="evidence" value="ECO:0007669"/>
    <property type="project" value="UniProtKB-ARBA"/>
</dbReference>
<evidence type="ECO:0000259" key="1">
    <source>
        <dbReference type="SMART" id="SM00903"/>
    </source>
</evidence>
<dbReference type="InterPro" id="IPR012349">
    <property type="entry name" value="Split_barrel_FMN-bd"/>
</dbReference>
<dbReference type="PANTHER" id="PTHR43241:SF1">
    <property type="entry name" value="FLAVIN REDUCTASE LIKE DOMAIN-CONTAINING PROTEIN"/>
    <property type="match status" value="1"/>
</dbReference>
<comment type="caution">
    <text evidence="2">The sequence shown here is derived from an EMBL/GenBank/DDBJ whole genome shotgun (WGS) entry which is preliminary data.</text>
</comment>
<dbReference type="InterPro" id="IPR002563">
    <property type="entry name" value="Flavin_Rdtase-like_dom"/>
</dbReference>
<evidence type="ECO:0000313" key="2">
    <source>
        <dbReference type="EMBL" id="KKU26124.1"/>
    </source>
</evidence>
<sequence>MNEANINDAFEALKPESCIFVISVDENGRPSGMINSWHMKCSREPALFAVSLFKTGYTHKLIRQSKEFVVAVANKELEKEVIYFGTTHGNVVDKFKETGIETANAKFIKSPLIKGATINFECVLENEVDAGDHIIFIGKILNAYVNPDKKVLMGMKKIDDKRVFQEF</sequence>
<evidence type="ECO:0000313" key="3">
    <source>
        <dbReference type="Proteomes" id="UP000034175"/>
    </source>
</evidence>
<dbReference type="AlphaFoldDB" id="A0A0G1NZQ8"/>
<dbReference type="GO" id="GO:0010181">
    <property type="term" value="F:FMN binding"/>
    <property type="evidence" value="ECO:0007669"/>
    <property type="project" value="InterPro"/>
</dbReference>
<dbReference type="InterPro" id="IPR053310">
    <property type="entry name" value="Flavoredoxin-like"/>
</dbReference>
<dbReference type="Gene3D" id="2.30.110.10">
    <property type="entry name" value="Electron Transport, Fmn-binding Protein, Chain A"/>
    <property type="match status" value="1"/>
</dbReference>
<name>A0A0G1NZQ8_9BACT</name>
<dbReference type="PANTHER" id="PTHR43241">
    <property type="entry name" value="FLAVIN REDUCTASE DOMAIN PROTEIN"/>
    <property type="match status" value="1"/>
</dbReference>
<accession>A0A0G1NZQ8</accession>
<protein>
    <recommendedName>
        <fullName evidence="1">Flavin reductase like domain-containing protein</fullName>
    </recommendedName>
</protein>
<dbReference type="Pfam" id="PF01613">
    <property type="entry name" value="Flavin_Reduct"/>
    <property type="match status" value="1"/>
</dbReference>